<dbReference type="AlphaFoldDB" id="A0AAV8REI4"/>
<comment type="caution">
    <text evidence="2">The sequence shown here is derived from an EMBL/GenBank/DDBJ whole genome shotgun (WGS) entry which is preliminary data.</text>
</comment>
<keyword evidence="3" id="KW-1185">Reference proteome</keyword>
<protein>
    <submittedName>
        <fullName evidence="2">Uncharacterized protein</fullName>
    </submittedName>
</protein>
<name>A0AAV8REI4_ENSVE</name>
<dbReference type="Proteomes" id="UP001222027">
    <property type="component" value="Unassembled WGS sequence"/>
</dbReference>
<feature type="region of interest" description="Disordered" evidence="1">
    <location>
        <begin position="33"/>
        <end position="75"/>
    </location>
</feature>
<feature type="compositionally biased region" description="Low complexity" evidence="1">
    <location>
        <begin position="60"/>
        <end position="75"/>
    </location>
</feature>
<evidence type="ECO:0000313" key="2">
    <source>
        <dbReference type="EMBL" id="KAJ8493846.1"/>
    </source>
</evidence>
<organism evidence="2 3">
    <name type="scientific">Ensete ventricosum</name>
    <name type="common">Abyssinian banana</name>
    <name type="synonym">Musa ensete</name>
    <dbReference type="NCBI Taxonomy" id="4639"/>
    <lineage>
        <taxon>Eukaryota</taxon>
        <taxon>Viridiplantae</taxon>
        <taxon>Streptophyta</taxon>
        <taxon>Embryophyta</taxon>
        <taxon>Tracheophyta</taxon>
        <taxon>Spermatophyta</taxon>
        <taxon>Magnoliopsida</taxon>
        <taxon>Liliopsida</taxon>
        <taxon>Zingiberales</taxon>
        <taxon>Musaceae</taxon>
        <taxon>Ensete</taxon>
    </lineage>
</organism>
<gene>
    <name evidence="2" type="ORF">OPV22_015567</name>
</gene>
<evidence type="ECO:0000256" key="1">
    <source>
        <dbReference type="SAM" id="MobiDB-lite"/>
    </source>
</evidence>
<dbReference type="EMBL" id="JAQQAF010000004">
    <property type="protein sequence ID" value="KAJ8493846.1"/>
    <property type="molecule type" value="Genomic_DNA"/>
</dbReference>
<reference evidence="2 3" key="1">
    <citation type="submission" date="2022-12" db="EMBL/GenBank/DDBJ databases">
        <title>Chromosome-scale assembly of the Ensete ventricosum genome.</title>
        <authorList>
            <person name="Dussert Y."/>
            <person name="Stocks J."/>
            <person name="Wendawek A."/>
            <person name="Woldeyes F."/>
            <person name="Nichols R.A."/>
            <person name="Borrell J.S."/>
        </authorList>
    </citation>
    <scope>NUCLEOTIDE SEQUENCE [LARGE SCALE GENOMIC DNA]</scope>
    <source>
        <strain evidence="3">cv. Maze</strain>
        <tissue evidence="2">Seeds</tissue>
    </source>
</reference>
<evidence type="ECO:0000313" key="3">
    <source>
        <dbReference type="Proteomes" id="UP001222027"/>
    </source>
</evidence>
<accession>A0AAV8REI4</accession>
<sequence length="128" mass="14200">MNWLLVFSQQQHWLLTGAMEQKNDLCKNISIHQKQQGSIDYRRSHSRQPQKDKRQGKPPSSTSVHFSSSGIARSSSVSSGFFFTGIATVGLAVINGTAKPFSSQLLQNDDDVRGLLSLPIPRCRRKGS</sequence>
<proteinExistence type="predicted"/>